<gene>
    <name evidence="2" type="ORF">niasHT_040128</name>
</gene>
<comment type="caution">
    <text evidence="2">The sequence shown here is derived from an EMBL/GenBank/DDBJ whole genome shotgun (WGS) entry which is preliminary data.</text>
</comment>
<keyword evidence="3" id="KW-1185">Reference proteome</keyword>
<dbReference type="EMBL" id="JBICBT010001369">
    <property type="protein sequence ID" value="KAL3071044.1"/>
    <property type="molecule type" value="Genomic_DNA"/>
</dbReference>
<sequence>MGICTLADPPPHQPPAPWASAHQQAPRPISPQPHGHLHISRPPAPSAPSPMGSCPSTDPPPHQPPASWAPPAPWASAHQQIPRPISPQPHGHLPINRPPAPSAPSPMSSCPSTDPRPIIPQPHGHFYVKSNVTETLQVFCSVFLL</sequence>
<name>A0ABD2HS19_9BILA</name>
<feature type="compositionally biased region" description="Pro residues" evidence="1">
    <location>
        <begin position="8"/>
        <end position="17"/>
    </location>
</feature>
<dbReference type="Proteomes" id="UP001620626">
    <property type="component" value="Unassembled WGS sequence"/>
</dbReference>
<protein>
    <submittedName>
        <fullName evidence="2">Uncharacterized protein</fullName>
    </submittedName>
</protein>
<feature type="region of interest" description="Disordered" evidence="1">
    <location>
        <begin position="1"/>
        <end position="118"/>
    </location>
</feature>
<feature type="compositionally biased region" description="Pro residues" evidence="1">
    <location>
        <begin position="57"/>
        <end position="73"/>
    </location>
</feature>
<organism evidence="2 3">
    <name type="scientific">Heterodera trifolii</name>
    <dbReference type="NCBI Taxonomy" id="157864"/>
    <lineage>
        <taxon>Eukaryota</taxon>
        <taxon>Metazoa</taxon>
        <taxon>Ecdysozoa</taxon>
        <taxon>Nematoda</taxon>
        <taxon>Chromadorea</taxon>
        <taxon>Rhabditida</taxon>
        <taxon>Tylenchina</taxon>
        <taxon>Tylenchomorpha</taxon>
        <taxon>Tylenchoidea</taxon>
        <taxon>Heteroderidae</taxon>
        <taxon>Heteroderinae</taxon>
        <taxon>Heterodera</taxon>
    </lineage>
</organism>
<dbReference type="AlphaFoldDB" id="A0ABD2HS19"/>
<evidence type="ECO:0000313" key="2">
    <source>
        <dbReference type="EMBL" id="KAL3071044.1"/>
    </source>
</evidence>
<proteinExistence type="predicted"/>
<reference evidence="2 3" key="1">
    <citation type="submission" date="2024-10" db="EMBL/GenBank/DDBJ databases">
        <authorList>
            <person name="Kim D."/>
        </authorList>
    </citation>
    <scope>NUCLEOTIDE SEQUENCE [LARGE SCALE GENOMIC DNA]</scope>
    <source>
        <strain evidence="2">BH-2024</strain>
    </source>
</reference>
<accession>A0ABD2HS19</accession>
<evidence type="ECO:0000256" key="1">
    <source>
        <dbReference type="SAM" id="MobiDB-lite"/>
    </source>
</evidence>
<evidence type="ECO:0000313" key="3">
    <source>
        <dbReference type="Proteomes" id="UP001620626"/>
    </source>
</evidence>